<reference evidence="1" key="1">
    <citation type="journal article" date="2023" name="G3 (Bethesda)">
        <title>A reference genome for the long-term kleptoplast-retaining sea slug Elysia crispata morphotype clarki.</title>
        <authorList>
            <person name="Eastman K.E."/>
            <person name="Pendleton A.L."/>
            <person name="Shaikh M.A."/>
            <person name="Suttiyut T."/>
            <person name="Ogas R."/>
            <person name="Tomko P."/>
            <person name="Gavelis G."/>
            <person name="Widhalm J.R."/>
            <person name="Wisecaver J.H."/>
        </authorList>
    </citation>
    <scope>NUCLEOTIDE SEQUENCE</scope>
    <source>
        <strain evidence="1">ECLA1</strain>
    </source>
</reference>
<dbReference type="Proteomes" id="UP001283361">
    <property type="component" value="Unassembled WGS sequence"/>
</dbReference>
<gene>
    <name evidence="1" type="ORF">RRG08_036505</name>
</gene>
<evidence type="ECO:0000313" key="1">
    <source>
        <dbReference type="EMBL" id="KAK3770906.1"/>
    </source>
</evidence>
<dbReference type="AlphaFoldDB" id="A0AAE0ZLD8"/>
<evidence type="ECO:0000313" key="2">
    <source>
        <dbReference type="Proteomes" id="UP001283361"/>
    </source>
</evidence>
<keyword evidence="2" id="KW-1185">Reference proteome</keyword>
<name>A0AAE0ZLD8_9GAST</name>
<dbReference type="EMBL" id="JAWDGP010003786">
    <property type="protein sequence ID" value="KAK3770906.1"/>
    <property type="molecule type" value="Genomic_DNA"/>
</dbReference>
<organism evidence="1 2">
    <name type="scientific">Elysia crispata</name>
    <name type="common">lettuce slug</name>
    <dbReference type="NCBI Taxonomy" id="231223"/>
    <lineage>
        <taxon>Eukaryota</taxon>
        <taxon>Metazoa</taxon>
        <taxon>Spiralia</taxon>
        <taxon>Lophotrochozoa</taxon>
        <taxon>Mollusca</taxon>
        <taxon>Gastropoda</taxon>
        <taxon>Heterobranchia</taxon>
        <taxon>Euthyneura</taxon>
        <taxon>Panpulmonata</taxon>
        <taxon>Sacoglossa</taxon>
        <taxon>Placobranchoidea</taxon>
        <taxon>Plakobranchidae</taxon>
        <taxon>Elysia</taxon>
    </lineage>
</organism>
<accession>A0AAE0ZLD8</accession>
<proteinExistence type="predicted"/>
<comment type="caution">
    <text evidence="1">The sequence shown here is derived from an EMBL/GenBank/DDBJ whole genome shotgun (WGS) entry which is preliminary data.</text>
</comment>
<sequence length="91" mass="10330">MHSRKDNSLRAVMSATYLEYSGLHNRNVTTTYTTANPIGRIEARLVGQFDTLHSKVMIEKVKLLLFTDGRCCQLTLLTQTSSTVVDFIYML</sequence>
<protein>
    <submittedName>
        <fullName evidence="1">Uncharacterized protein</fullName>
    </submittedName>
</protein>